<keyword evidence="9" id="KW-1133">Transmembrane helix</keyword>
<keyword evidence="3 10" id="KW-0732">Signal</keyword>
<dbReference type="PANTHER" id="PTHR19433:SF133">
    <property type="entry name" value="IMMUNE-TYPE RECEPTOR 5 PRECURSOR-RELATED"/>
    <property type="match status" value="1"/>
</dbReference>
<dbReference type="CDD" id="cd00099">
    <property type="entry name" value="IgV"/>
    <property type="match status" value="2"/>
</dbReference>
<keyword evidence="7" id="KW-0325">Glycoprotein</keyword>
<dbReference type="PANTHER" id="PTHR19433">
    <property type="entry name" value="T-CELL RECEPTOR ALPHA CHAIN V REGION-RELATED"/>
    <property type="match status" value="1"/>
</dbReference>
<dbReference type="AlphaFoldDB" id="A0A3B4E5J8"/>
<keyword evidence="4" id="KW-0391">Immunity</keyword>
<dbReference type="OMA" id="DFHIFFM"/>
<evidence type="ECO:0000256" key="6">
    <source>
        <dbReference type="ARBA" id="ARBA00023157"/>
    </source>
</evidence>
<evidence type="ECO:0000313" key="13">
    <source>
        <dbReference type="Proteomes" id="UP001501920"/>
    </source>
</evidence>
<keyword evidence="9" id="KW-0812">Transmembrane</keyword>
<dbReference type="SUPFAM" id="SSF48726">
    <property type="entry name" value="Immunoglobulin"/>
    <property type="match status" value="2"/>
</dbReference>
<dbReference type="Gene3D" id="2.60.40.10">
    <property type="entry name" value="Immunoglobulins"/>
    <property type="match status" value="2"/>
</dbReference>
<reference evidence="12 13" key="1">
    <citation type="submission" date="2020-10" db="EMBL/GenBank/DDBJ databases">
        <title>Pygocentrus nattereri (red-bellied piranha) genome, fPygNat1, primary haplotype.</title>
        <authorList>
            <person name="Myers G."/>
            <person name="Meyer A."/>
            <person name="Karagic N."/>
            <person name="Pippel M."/>
            <person name="Winkler S."/>
            <person name="Tracey A."/>
            <person name="Wood J."/>
            <person name="Formenti G."/>
            <person name="Howe K."/>
            <person name="Fedrigo O."/>
            <person name="Jarvis E.D."/>
        </authorList>
    </citation>
    <scope>NUCLEOTIDE SEQUENCE [LARGE SCALE GENOMIC DNA]</scope>
</reference>
<evidence type="ECO:0000256" key="3">
    <source>
        <dbReference type="ARBA" id="ARBA00022729"/>
    </source>
</evidence>
<feature type="transmembrane region" description="Helical" evidence="9">
    <location>
        <begin position="271"/>
        <end position="289"/>
    </location>
</feature>
<dbReference type="Pfam" id="PF07686">
    <property type="entry name" value="V-set"/>
    <property type="match status" value="2"/>
</dbReference>
<reference evidence="12" key="2">
    <citation type="submission" date="2025-08" db="UniProtKB">
        <authorList>
            <consortium name="Ensembl"/>
        </authorList>
    </citation>
    <scope>IDENTIFICATION</scope>
</reference>
<feature type="region of interest" description="Disordered" evidence="8">
    <location>
        <begin position="326"/>
        <end position="349"/>
    </location>
</feature>
<dbReference type="GeneTree" id="ENSGT01030000234530"/>
<dbReference type="Proteomes" id="UP001501920">
    <property type="component" value="Chromosome 2"/>
</dbReference>
<keyword evidence="13" id="KW-1185">Reference proteome</keyword>
<dbReference type="GO" id="GO:0002376">
    <property type="term" value="P:immune system process"/>
    <property type="evidence" value="ECO:0007669"/>
    <property type="project" value="UniProtKB-KW"/>
</dbReference>
<evidence type="ECO:0000256" key="8">
    <source>
        <dbReference type="SAM" id="MobiDB-lite"/>
    </source>
</evidence>
<keyword evidence="6" id="KW-1015">Disulfide bond</keyword>
<comment type="subcellular location">
    <subcellularLocation>
        <location evidence="1">Cell membrane</location>
    </subcellularLocation>
</comment>
<dbReference type="InterPro" id="IPR013783">
    <property type="entry name" value="Ig-like_fold"/>
</dbReference>
<proteinExistence type="predicted"/>
<feature type="chain" id="PRO_5017268680" description="Ig-like domain-containing protein" evidence="10">
    <location>
        <begin position="33"/>
        <end position="349"/>
    </location>
</feature>
<evidence type="ECO:0000256" key="7">
    <source>
        <dbReference type="ARBA" id="ARBA00023180"/>
    </source>
</evidence>
<sequence length="349" mass="37778">MLSYIFPQGLHYLKSLVMIRLTVLLLTALGSTSKVDISCLNGLKVIQDGENIRLNCSTSYSYVSAIAWFKQTPGENALLIASALGSAPQYHNDFDKSGRFIAARGESNFTLSISNAEPSDSATYYCSVTLYAKVALLGCTVLVLKGSSSSLSAVLQPPVSDPVELGGDTTLQCSILTDASAGDHSVYWIRHGSGESHPGIIYTHGNRSDECEKRSETDSPTQSCVYKLPKRNLSLSDAGTYYCAVLMCGEIIFGNGTKLDFEEKDVLDPTLLVLAASNIMSIAVVLFLCRKLHKHHHKGAAEGRTINQAEDTDALNYAALSFAQSSSSRRSRTKNSSDQPVYAQVKTHQ</sequence>
<dbReference type="Ensembl" id="ENSPNAT00000018642.2">
    <property type="protein sequence ID" value="ENSPNAP00000030509.1"/>
    <property type="gene ID" value="ENSPNAG00000031913.1"/>
</dbReference>
<organism evidence="12 13">
    <name type="scientific">Pygocentrus nattereri</name>
    <name type="common">Red-bellied piranha</name>
    <dbReference type="NCBI Taxonomy" id="42514"/>
    <lineage>
        <taxon>Eukaryota</taxon>
        <taxon>Metazoa</taxon>
        <taxon>Chordata</taxon>
        <taxon>Craniata</taxon>
        <taxon>Vertebrata</taxon>
        <taxon>Euteleostomi</taxon>
        <taxon>Actinopterygii</taxon>
        <taxon>Neopterygii</taxon>
        <taxon>Teleostei</taxon>
        <taxon>Ostariophysi</taxon>
        <taxon>Characiformes</taxon>
        <taxon>Characoidei</taxon>
        <taxon>Pygocentrus</taxon>
    </lineage>
</organism>
<dbReference type="InterPro" id="IPR052051">
    <property type="entry name" value="TCR_complex_component"/>
</dbReference>
<dbReference type="InterPro" id="IPR007110">
    <property type="entry name" value="Ig-like_dom"/>
</dbReference>
<feature type="domain" description="Ig-like" evidence="11">
    <location>
        <begin position="46"/>
        <end position="129"/>
    </location>
</feature>
<feature type="signal peptide" evidence="10">
    <location>
        <begin position="1"/>
        <end position="32"/>
    </location>
</feature>
<accession>A0A3B4E5J8</accession>
<feature type="domain" description="Ig-like" evidence="11">
    <location>
        <begin position="157"/>
        <end position="245"/>
    </location>
</feature>
<evidence type="ECO:0000256" key="4">
    <source>
        <dbReference type="ARBA" id="ARBA00022859"/>
    </source>
</evidence>
<dbReference type="InterPro" id="IPR013106">
    <property type="entry name" value="Ig_V-set"/>
</dbReference>
<evidence type="ECO:0000259" key="11">
    <source>
        <dbReference type="PROSITE" id="PS50835"/>
    </source>
</evidence>
<protein>
    <recommendedName>
        <fullName evidence="11">Ig-like domain-containing protein</fullName>
    </recommendedName>
</protein>
<evidence type="ECO:0000256" key="5">
    <source>
        <dbReference type="ARBA" id="ARBA00023136"/>
    </source>
</evidence>
<dbReference type="SMART" id="SM00409">
    <property type="entry name" value="IG"/>
    <property type="match status" value="2"/>
</dbReference>
<name>A0A3B4E5J8_PYGNA</name>
<evidence type="ECO:0000256" key="9">
    <source>
        <dbReference type="SAM" id="Phobius"/>
    </source>
</evidence>
<dbReference type="GO" id="GO:0005886">
    <property type="term" value="C:plasma membrane"/>
    <property type="evidence" value="ECO:0007669"/>
    <property type="project" value="UniProtKB-SubCell"/>
</dbReference>
<dbReference type="InterPro" id="IPR036179">
    <property type="entry name" value="Ig-like_dom_sf"/>
</dbReference>
<keyword evidence="5 9" id="KW-0472">Membrane</keyword>
<evidence type="ECO:0000256" key="1">
    <source>
        <dbReference type="ARBA" id="ARBA00004236"/>
    </source>
</evidence>
<evidence type="ECO:0000256" key="2">
    <source>
        <dbReference type="ARBA" id="ARBA00022475"/>
    </source>
</evidence>
<dbReference type="GO" id="GO:0009617">
    <property type="term" value="P:response to bacterium"/>
    <property type="evidence" value="ECO:0007669"/>
    <property type="project" value="TreeGrafter"/>
</dbReference>
<evidence type="ECO:0000256" key="10">
    <source>
        <dbReference type="SAM" id="SignalP"/>
    </source>
</evidence>
<keyword evidence="2" id="KW-1003">Cell membrane</keyword>
<reference evidence="12" key="3">
    <citation type="submission" date="2025-09" db="UniProtKB">
        <authorList>
            <consortium name="Ensembl"/>
        </authorList>
    </citation>
    <scope>IDENTIFICATION</scope>
</reference>
<dbReference type="PROSITE" id="PS50835">
    <property type="entry name" value="IG_LIKE"/>
    <property type="match status" value="2"/>
</dbReference>
<dbReference type="SMART" id="SM00406">
    <property type="entry name" value="IGv"/>
    <property type="match status" value="2"/>
</dbReference>
<evidence type="ECO:0000313" key="12">
    <source>
        <dbReference type="Ensembl" id="ENSPNAP00000030509.1"/>
    </source>
</evidence>
<dbReference type="InterPro" id="IPR003599">
    <property type="entry name" value="Ig_sub"/>
</dbReference>